<gene>
    <name evidence="2" type="ORF">ACOC_LOCUS558</name>
</gene>
<proteinExistence type="predicted"/>
<reference evidence="2 3" key="2">
    <citation type="submission" date="2018-11" db="EMBL/GenBank/DDBJ databases">
        <authorList>
            <consortium name="Pathogen Informatics"/>
        </authorList>
    </citation>
    <scope>NUCLEOTIDE SEQUENCE [LARGE SCALE GENOMIC DNA]</scope>
    <source>
        <strain evidence="2 3">Costa Rica</strain>
    </source>
</reference>
<evidence type="ECO:0000313" key="2">
    <source>
        <dbReference type="EMBL" id="VDM52143.1"/>
    </source>
</evidence>
<dbReference type="GO" id="GO:0005615">
    <property type="term" value="C:extracellular space"/>
    <property type="evidence" value="ECO:0007669"/>
    <property type="project" value="TreeGrafter"/>
</dbReference>
<dbReference type="InterPro" id="IPR017943">
    <property type="entry name" value="Bactericidal_perm-incr_a/b_dom"/>
</dbReference>
<sequence>MLNYISAGLVEYEGPRISIPPSQQCFPEGCVQIHSLRMVNFRQPSKVSFDPYPPNQFIIRLMDFDLLSVIQVYHCQIDSGIVDAKVTNMGLITDLVNMRFRVSRGLMLVQLEKAICESIYRLTQAHFSSRLSRIPRQLLISELFKLFLSVSPASPKHSNRLFRSKRANDDYYDDVEGGRKTQAQTSSPAEADDPIERLRHIWIDLTMLDASATYNDFTVGLSGAVSNSRTNDVSPYRVPFPFRLPQSSQQRMIEVMISDYTINSMLYHAHRTNSLLFHVNSRTPGLGSLLKTTCSADEVCLSDHVEEIGETHPNKTMQLIIRTTSPPLVTLQNDVVKLTLDGRCLFLIEDTQRQIGVIPFSADVYAQLRTVGTLLRGKENCNLSLLLPLLLFLRLFSLASKSPKNGYLLGPAQPVRTAIHVQVSSINIYLYIDLSFAQHKRKWTNVLSY</sequence>
<dbReference type="GO" id="GO:0008289">
    <property type="term" value="F:lipid binding"/>
    <property type="evidence" value="ECO:0007669"/>
    <property type="project" value="InterPro"/>
</dbReference>
<dbReference type="OMA" id="YLRFNEC"/>
<dbReference type="WBParaSite" id="ACOC_0000055701-mRNA-1">
    <property type="protein sequence ID" value="ACOC_0000055701-mRNA-1"/>
    <property type="gene ID" value="ACOC_0000055701"/>
</dbReference>
<keyword evidence="3" id="KW-1185">Reference proteome</keyword>
<feature type="domain" description="Lipid-binding serum glycoprotein C-terminal" evidence="1">
    <location>
        <begin position="247"/>
        <end position="434"/>
    </location>
</feature>
<dbReference type="InterPro" id="IPR032942">
    <property type="entry name" value="BPI/LBP/Plunc"/>
</dbReference>
<dbReference type="OrthoDB" id="10255543at2759"/>
<dbReference type="SMART" id="SM00329">
    <property type="entry name" value="BPI2"/>
    <property type="match status" value="1"/>
</dbReference>
<evidence type="ECO:0000313" key="4">
    <source>
        <dbReference type="WBParaSite" id="ACOC_0000055701-mRNA-1"/>
    </source>
</evidence>
<dbReference type="Proteomes" id="UP000267027">
    <property type="component" value="Unassembled WGS sequence"/>
</dbReference>
<dbReference type="Pfam" id="PF02886">
    <property type="entry name" value="LBP_BPI_CETP_C"/>
    <property type="match status" value="1"/>
</dbReference>
<dbReference type="AlphaFoldDB" id="A0A158PDD9"/>
<name>A0A158PDD9_ANGCS</name>
<reference evidence="4" key="1">
    <citation type="submission" date="2016-04" db="UniProtKB">
        <authorList>
            <consortium name="WormBaseParasite"/>
        </authorList>
    </citation>
    <scope>IDENTIFICATION</scope>
</reference>
<dbReference type="InterPro" id="IPR001124">
    <property type="entry name" value="Lipid-bd_serum_glycop_C"/>
</dbReference>
<dbReference type="SUPFAM" id="SSF55394">
    <property type="entry name" value="Bactericidal permeability-increasing protein, BPI"/>
    <property type="match status" value="1"/>
</dbReference>
<evidence type="ECO:0000259" key="1">
    <source>
        <dbReference type="SMART" id="SM00329"/>
    </source>
</evidence>
<dbReference type="PANTHER" id="PTHR10504:SF134">
    <property type="entry name" value="BPI2 DOMAIN-CONTAINING PROTEIN"/>
    <property type="match status" value="1"/>
</dbReference>
<dbReference type="EMBL" id="UYYA01000058">
    <property type="protein sequence ID" value="VDM52143.1"/>
    <property type="molecule type" value="Genomic_DNA"/>
</dbReference>
<organism evidence="4">
    <name type="scientific">Angiostrongylus costaricensis</name>
    <name type="common">Nematode worm</name>
    <dbReference type="NCBI Taxonomy" id="334426"/>
    <lineage>
        <taxon>Eukaryota</taxon>
        <taxon>Metazoa</taxon>
        <taxon>Ecdysozoa</taxon>
        <taxon>Nematoda</taxon>
        <taxon>Chromadorea</taxon>
        <taxon>Rhabditida</taxon>
        <taxon>Rhabditina</taxon>
        <taxon>Rhabditomorpha</taxon>
        <taxon>Strongyloidea</taxon>
        <taxon>Metastrongylidae</taxon>
        <taxon>Angiostrongylus</taxon>
    </lineage>
</organism>
<dbReference type="Gene3D" id="3.15.20.10">
    <property type="entry name" value="Bactericidal permeability-increasing protein, domain 2"/>
    <property type="match status" value="1"/>
</dbReference>
<protein>
    <submittedName>
        <fullName evidence="4">BPI2 domain-containing protein</fullName>
    </submittedName>
</protein>
<dbReference type="PANTHER" id="PTHR10504">
    <property type="entry name" value="BACTERICIDAL PERMEABILITY-INCREASING BPI PROTEIN-RELATED"/>
    <property type="match status" value="1"/>
</dbReference>
<evidence type="ECO:0000313" key="3">
    <source>
        <dbReference type="Proteomes" id="UP000267027"/>
    </source>
</evidence>
<accession>A0A158PDD9</accession>